<feature type="region of interest" description="Disordered" evidence="6">
    <location>
        <begin position="150"/>
        <end position="201"/>
    </location>
</feature>
<evidence type="ECO:0000256" key="4">
    <source>
        <dbReference type="ARBA" id="ARBA00023163"/>
    </source>
</evidence>
<dbReference type="CDD" id="cd22907">
    <property type="entry name" value="HFD_NFYB"/>
    <property type="match status" value="1"/>
</dbReference>
<dbReference type="FunFam" id="1.10.20.10:FF:000099">
    <property type="entry name" value="nuclear transcription factor Y subunit beta"/>
    <property type="match status" value="1"/>
</dbReference>
<comment type="caution">
    <text evidence="8">The sequence shown here is derived from an EMBL/GenBank/DDBJ whole genome shotgun (WGS) entry which is preliminary data.</text>
</comment>
<accession>A0A0L0CN89</accession>
<dbReference type="InterPro" id="IPR003958">
    <property type="entry name" value="CBFA_NFYB_domain"/>
</dbReference>
<evidence type="ECO:0000256" key="5">
    <source>
        <dbReference type="SAM" id="Coils"/>
    </source>
</evidence>
<dbReference type="STRING" id="7375.A0A0L0CN89"/>
<dbReference type="EMBL" id="JRES01000147">
    <property type="protein sequence ID" value="KNC33813.1"/>
    <property type="molecule type" value="Genomic_DNA"/>
</dbReference>
<feature type="compositionally biased region" description="Low complexity" evidence="6">
    <location>
        <begin position="160"/>
        <end position="182"/>
    </location>
</feature>
<dbReference type="PRINTS" id="PR00615">
    <property type="entry name" value="CCAATSUBUNTA"/>
</dbReference>
<gene>
    <name evidence="8" type="ORF">FF38_10821</name>
</gene>
<evidence type="ECO:0000256" key="2">
    <source>
        <dbReference type="ARBA" id="ARBA00023015"/>
    </source>
</evidence>
<comment type="similarity">
    <text evidence="1">Belongs to the NFYB/HAP3 subunit family.</text>
</comment>
<dbReference type="PANTHER" id="PTHR11064">
    <property type="entry name" value="CCAAT-BINDING TRANSCRIPTION FACTOR-RELATED"/>
    <property type="match status" value="1"/>
</dbReference>
<feature type="domain" description="Transcription factor CBF/NF-Y/archaeal histone" evidence="7">
    <location>
        <begin position="45"/>
        <end position="108"/>
    </location>
</feature>
<evidence type="ECO:0000256" key="6">
    <source>
        <dbReference type="SAM" id="MobiDB-lite"/>
    </source>
</evidence>
<reference evidence="8 9" key="1">
    <citation type="journal article" date="2015" name="Nat. Commun.">
        <title>Lucilia cuprina genome unlocks parasitic fly biology to underpin future interventions.</title>
        <authorList>
            <person name="Anstead C.A."/>
            <person name="Korhonen P.K."/>
            <person name="Young N.D."/>
            <person name="Hall R.S."/>
            <person name="Jex A.R."/>
            <person name="Murali S.C."/>
            <person name="Hughes D.S."/>
            <person name="Lee S.F."/>
            <person name="Perry T."/>
            <person name="Stroehlein A.J."/>
            <person name="Ansell B.R."/>
            <person name="Breugelmans B."/>
            <person name="Hofmann A."/>
            <person name="Qu J."/>
            <person name="Dugan S."/>
            <person name="Lee S.L."/>
            <person name="Chao H."/>
            <person name="Dinh H."/>
            <person name="Han Y."/>
            <person name="Doddapaneni H.V."/>
            <person name="Worley K.C."/>
            <person name="Muzny D.M."/>
            <person name="Ioannidis P."/>
            <person name="Waterhouse R.M."/>
            <person name="Zdobnov E.M."/>
            <person name="James P.J."/>
            <person name="Bagnall N.H."/>
            <person name="Kotze A.C."/>
            <person name="Gibbs R.A."/>
            <person name="Richards S."/>
            <person name="Batterham P."/>
            <person name="Gasser R.B."/>
        </authorList>
    </citation>
    <scope>NUCLEOTIDE SEQUENCE [LARGE SCALE GENOMIC DNA]</scope>
    <source>
        <strain evidence="8 9">LS</strain>
        <tissue evidence="8">Full body</tissue>
    </source>
</reference>
<dbReference type="InterPro" id="IPR009072">
    <property type="entry name" value="Histone-fold"/>
</dbReference>
<dbReference type="InterPro" id="IPR027113">
    <property type="entry name" value="Transc_fact_NFYB/HAP3"/>
</dbReference>
<sequence>MSSTNDSQQYINEYIKREDEDMSGDEDSDNRQAHSGYMLREQDRFLPICNIIKIMKVPVPENGKIAKDARECIQECVSEFISFITSEAIERSMSENRKTVNGDDLLYAFANLGFDNYVEPLSVYLHKYREATKCDRNLLSESSILQDDSSSDIRYNNGASNTQNSLNFNTTSNNSNSNTQNENSHKQSSQDFNEFPSKEDQLPVKPAAALRTYANKNALTNLINNSNILTISAATGSLTSTTSSTPTLMSSTITSSSSSSPPPPMAGILQEHSESLRNFRKTHPSANNNFCSSTAALNIDLQQQQQLLNSVVTTQANDLSAAGLLNGDHMIIFNTEDLMQQVTQQQQQLQQHHQQQQQQQQQHQQAQDQQQQQAQIFQAAAQWPQQIKEENDFCNNFVF</sequence>
<evidence type="ECO:0000259" key="7">
    <source>
        <dbReference type="Pfam" id="PF00808"/>
    </source>
</evidence>
<keyword evidence="2" id="KW-0805">Transcription regulation</keyword>
<keyword evidence="9" id="KW-1185">Reference proteome</keyword>
<protein>
    <recommendedName>
        <fullName evidence="7">Transcription factor CBF/NF-Y/archaeal histone domain-containing protein</fullName>
    </recommendedName>
</protein>
<organism evidence="8 9">
    <name type="scientific">Lucilia cuprina</name>
    <name type="common">Green bottle fly</name>
    <name type="synonym">Australian sheep blowfly</name>
    <dbReference type="NCBI Taxonomy" id="7375"/>
    <lineage>
        <taxon>Eukaryota</taxon>
        <taxon>Metazoa</taxon>
        <taxon>Ecdysozoa</taxon>
        <taxon>Arthropoda</taxon>
        <taxon>Hexapoda</taxon>
        <taxon>Insecta</taxon>
        <taxon>Pterygota</taxon>
        <taxon>Neoptera</taxon>
        <taxon>Endopterygota</taxon>
        <taxon>Diptera</taxon>
        <taxon>Brachycera</taxon>
        <taxon>Muscomorpha</taxon>
        <taxon>Oestroidea</taxon>
        <taxon>Calliphoridae</taxon>
        <taxon>Luciliinae</taxon>
        <taxon>Lucilia</taxon>
    </lineage>
</organism>
<keyword evidence="3" id="KW-0238">DNA-binding</keyword>
<feature type="compositionally biased region" description="Low complexity" evidence="6">
    <location>
        <begin position="240"/>
        <end position="259"/>
    </location>
</feature>
<dbReference type="OrthoDB" id="386949at2759"/>
<dbReference type="GO" id="GO:0046982">
    <property type="term" value="F:protein heterodimerization activity"/>
    <property type="evidence" value="ECO:0007669"/>
    <property type="project" value="InterPro"/>
</dbReference>
<dbReference type="PANTHER" id="PTHR11064:SF9">
    <property type="entry name" value="NUCLEAR TRANSCRIPTION FACTOR Y SUBUNIT BETA"/>
    <property type="match status" value="1"/>
</dbReference>
<name>A0A0L0CN89_LUCCU</name>
<keyword evidence="5" id="KW-0175">Coiled coil</keyword>
<dbReference type="Gene3D" id="1.10.20.10">
    <property type="entry name" value="Histone, subunit A"/>
    <property type="match status" value="1"/>
</dbReference>
<evidence type="ECO:0000313" key="9">
    <source>
        <dbReference type="Proteomes" id="UP000037069"/>
    </source>
</evidence>
<dbReference type="GO" id="GO:0016602">
    <property type="term" value="C:CCAAT-binding factor complex"/>
    <property type="evidence" value="ECO:0007669"/>
    <property type="project" value="InterPro"/>
</dbReference>
<proteinExistence type="inferred from homology"/>
<dbReference type="Pfam" id="PF00808">
    <property type="entry name" value="CBFD_NFYB_HMF"/>
    <property type="match status" value="1"/>
</dbReference>
<keyword evidence="4" id="KW-0804">Transcription</keyword>
<feature type="region of interest" description="Disordered" evidence="6">
    <location>
        <begin position="1"/>
        <end position="32"/>
    </location>
</feature>
<feature type="coiled-coil region" evidence="5">
    <location>
        <begin position="335"/>
        <end position="373"/>
    </location>
</feature>
<evidence type="ECO:0000256" key="3">
    <source>
        <dbReference type="ARBA" id="ARBA00023125"/>
    </source>
</evidence>
<evidence type="ECO:0000313" key="8">
    <source>
        <dbReference type="EMBL" id="KNC33813.1"/>
    </source>
</evidence>
<dbReference type="AlphaFoldDB" id="A0A0L0CN89"/>
<dbReference type="GO" id="GO:0000978">
    <property type="term" value="F:RNA polymerase II cis-regulatory region sequence-specific DNA binding"/>
    <property type="evidence" value="ECO:0007669"/>
    <property type="project" value="TreeGrafter"/>
</dbReference>
<feature type="region of interest" description="Disordered" evidence="6">
    <location>
        <begin position="240"/>
        <end position="267"/>
    </location>
</feature>
<dbReference type="SUPFAM" id="SSF47113">
    <property type="entry name" value="Histone-fold"/>
    <property type="match status" value="1"/>
</dbReference>
<dbReference type="Proteomes" id="UP000037069">
    <property type="component" value="Unassembled WGS sequence"/>
</dbReference>
<feature type="compositionally biased region" description="Polar residues" evidence="6">
    <location>
        <begin position="1"/>
        <end position="11"/>
    </location>
</feature>
<evidence type="ECO:0000256" key="1">
    <source>
        <dbReference type="ARBA" id="ARBA00009053"/>
    </source>
</evidence>
<dbReference type="GO" id="GO:0001228">
    <property type="term" value="F:DNA-binding transcription activator activity, RNA polymerase II-specific"/>
    <property type="evidence" value="ECO:0007669"/>
    <property type="project" value="InterPro"/>
</dbReference>